<evidence type="ECO:0000256" key="8">
    <source>
        <dbReference type="ARBA" id="ARBA00022792"/>
    </source>
</evidence>
<dbReference type="PANTHER" id="PTHR12653">
    <property type="entry name" value="NADH-UBIQUINONE OXIDOREDUCTASE 13 KD-B SUBUNIT"/>
    <property type="match status" value="1"/>
</dbReference>
<evidence type="ECO:0000256" key="4">
    <source>
        <dbReference type="ARBA" id="ARBA00011533"/>
    </source>
</evidence>
<comment type="subcellular location">
    <subcellularLocation>
        <location evidence="2">Mitochondrion inner membrane</location>
        <topology evidence="2">Peripheral membrane protein</topology>
        <orientation evidence="2">Matrix side</orientation>
    </subcellularLocation>
</comment>
<dbReference type="AlphaFoldDB" id="A0A8C0MJR8"/>
<dbReference type="GO" id="GO:0022904">
    <property type="term" value="P:respiratory electron transport chain"/>
    <property type="evidence" value="ECO:0007669"/>
    <property type="project" value="InterPro"/>
</dbReference>
<keyword evidence="8" id="KW-0999">Mitochondrion inner membrane</keyword>
<dbReference type="Pfam" id="PF04716">
    <property type="entry name" value="ETC_C1_NDUFA5"/>
    <property type="match status" value="1"/>
</dbReference>
<comment type="similarity">
    <text evidence="3">Belongs to the complex I NDUFA5 subunit family.</text>
</comment>
<evidence type="ECO:0000256" key="14">
    <source>
        <dbReference type="ARBA" id="ARBA00032775"/>
    </source>
</evidence>
<protein>
    <recommendedName>
        <fullName evidence="5">NADH dehydrogenase [ubiquinone] 1 alpha subcomplex subunit 5</fullName>
    </recommendedName>
    <alternativeName>
        <fullName evidence="12">Complex I subunit B13</fullName>
    </alternativeName>
    <alternativeName>
        <fullName evidence="14">Complex I-13kD-B</fullName>
    </alternativeName>
    <alternativeName>
        <fullName evidence="13">NADH-ubiquinone oxidoreductase 13 kDa-B subunit</fullName>
    </alternativeName>
</protein>
<evidence type="ECO:0000256" key="1">
    <source>
        <dbReference type="ARBA" id="ARBA00003195"/>
    </source>
</evidence>
<dbReference type="Proteomes" id="UP000694429">
    <property type="component" value="Chromosome 16"/>
</dbReference>
<dbReference type="PANTHER" id="PTHR12653:SF0">
    <property type="entry name" value="NADH DEHYDROGENASE [UBIQUINONE] 1 ALPHA SUBCOMPLEX SUBUNIT 5"/>
    <property type="match status" value="1"/>
</dbReference>
<evidence type="ECO:0000256" key="5">
    <source>
        <dbReference type="ARBA" id="ARBA00016385"/>
    </source>
</evidence>
<accession>A0A8C0MJR8</accession>
<evidence type="ECO:0000313" key="17">
    <source>
        <dbReference type="Proteomes" id="UP000694429"/>
    </source>
</evidence>
<reference evidence="16" key="1">
    <citation type="submission" date="2019-03" db="EMBL/GenBank/DDBJ databases">
        <authorList>
            <person name="Warren W.C."/>
            <person name="Johnson G.S."/>
        </authorList>
    </citation>
    <scope>NUCLEOTIDE SEQUENCE [LARGE SCALE GENOMIC DNA]</scope>
    <source>
        <strain evidence="16">Basenji</strain>
    </source>
</reference>
<evidence type="ECO:0000256" key="15">
    <source>
        <dbReference type="SAM" id="SignalP"/>
    </source>
</evidence>
<keyword evidence="11" id="KW-0472">Membrane</keyword>
<evidence type="ECO:0000256" key="13">
    <source>
        <dbReference type="ARBA" id="ARBA00032483"/>
    </source>
</evidence>
<dbReference type="InterPro" id="IPR006806">
    <property type="entry name" value="NDUFA5"/>
</dbReference>
<dbReference type="Ensembl" id="ENSCAFT00030014704.1">
    <property type="protein sequence ID" value="ENSCAFP00030012830.1"/>
    <property type="gene ID" value="ENSCAFG00030008006.1"/>
</dbReference>
<evidence type="ECO:0000313" key="16">
    <source>
        <dbReference type="Ensembl" id="ENSCAFP00030012830.1"/>
    </source>
</evidence>
<organism evidence="16 17">
    <name type="scientific">Canis lupus familiaris</name>
    <name type="common">Dog</name>
    <name type="synonym">Canis familiaris</name>
    <dbReference type="NCBI Taxonomy" id="9615"/>
    <lineage>
        <taxon>Eukaryota</taxon>
        <taxon>Metazoa</taxon>
        <taxon>Chordata</taxon>
        <taxon>Craniata</taxon>
        <taxon>Vertebrata</taxon>
        <taxon>Euteleostomi</taxon>
        <taxon>Mammalia</taxon>
        <taxon>Eutheria</taxon>
        <taxon>Laurasiatheria</taxon>
        <taxon>Carnivora</taxon>
        <taxon>Caniformia</taxon>
        <taxon>Canidae</taxon>
        <taxon>Canis</taxon>
    </lineage>
</organism>
<evidence type="ECO:0000256" key="6">
    <source>
        <dbReference type="ARBA" id="ARBA00022448"/>
    </source>
</evidence>
<keyword evidence="7" id="KW-0679">Respiratory chain</keyword>
<evidence type="ECO:0000256" key="10">
    <source>
        <dbReference type="ARBA" id="ARBA00023128"/>
    </source>
</evidence>
<feature type="chain" id="PRO_5034773480" description="NADH dehydrogenase [ubiquinone] 1 alpha subcomplex subunit 5" evidence="15">
    <location>
        <begin position="19"/>
        <end position="111"/>
    </location>
</feature>
<keyword evidence="10" id="KW-0496">Mitochondrion</keyword>
<name>A0A8C0MJR8_CANLF</name>
<dbReference type="GO" id="GO:0005743">
    <property type="term" value="C:mitochondrial inner membrane"/>
    <property type="evidence" value="ECO:0007669"/>
    <property type="project" value="UniProtKB-SubCell"/>
</dbReference>
<evidence type="ECO:0000256" key="7">
    <source>
        <dbReference type="ARBA" id="ARBA00022660"/>
    </source>
</evidence>
<comment type="subunit">
    <text evidence="4">Complex I is composed of 45 different subunits.</text>
</comment>
<evidence type="ECO:0000256" key="3">
    <source>
        <dbReference type="ARBA" id="ARBA00010261"/>
    </source>
</evidence>
<evidence type="ECO:0000256" key="12">
    <source>
        <dbReference type="ARBA" id="ARBA00030376"/>
    </source>
</evidence>
<proteinExistence type="inferred from homology"/>
<keyword evidence="15" id="KW-0732">Signal</keyword>
<reference evidence="16" key="2">
    <citation type="submission" date="2025-08" db="UniProtKB">
        <authorList>
            <consortium name="Ensembl"/>
        </authorList>
    </citation>
    <scope>IDENTIFICATION</scope>
</reference>
<keyword evidence="9" id="KW-0249">Electron transport</keyword>
<sequence length="111" mass="12715">MLSLLSFMGLAACEMVRTLYTETLDVLEQTPKNAAYRKYTEYITDEKLGTGLGMVKAESDVKKLEDQLQGGQLEQVILQDENELSLAKKKKMIQWKPWELLVEGHPANPWR</sequence>
<feature type="signal peptide" evidence="15">
    <location>
        <begin position="1"/>
        <end position="18"/>
    </location>
</feature>
<keyword evidence="6" id="KW-0813">Transport</keyword>
<evidence type="ECO:0000256" key="11">
    <source>
        <dbReference type="ARBA" id="ARBA00023136"/>
    </source>
</evidence>
<comment type="function">
    <text evidence="1">Accessory subunit of the mitochondrial membrane respiratory chain NADH dehydrogenase (Complex I), that is believed not to be involved in catalysis. Complex I functions in the transfer of electrons from NADH to the respiratory chain. The immediate electron acceptor for the enzyme is believed to be ubiquinone.</text>
</comment>
<evidence type="ECO:0000256" key="9">
    <source>
        <dbReference type="ARBA" id="ARBA00022982"/>
    </source>
</evidence>
<evidence type="ECO:0000256" key="2">
    <source>
        <dbReference type="ARBA" id="ARBA00004443"/>
    </source>
</evidence>